<protein>
    <submittedName>
        <fullName evidence="1">Uncharacterized protein</fullName>
    </submittedName>
</protein>
<keyword evidence="2" id="KW-1185">Reference proteome</keyword>
<dbReference type="RefSeq" id="WP_251934433.1">
    <property type="nucleotide sequence ID" value="NZ_CP098747.1"/>
</dbReference>
<dbReference type="EMBL" id="CP098747">
    <property type="protein sequence ID" value="USG61416.1"/>
    <property type="molecule type" value="Genomic_DNA"/>
</dbReference>
<gene>
    <name evidence="1" type="ORF">NBZ79_00305</name>
</gene>
<evidence type="ECO:0000313" key="2">
    <source>
        <dbReference type="Proteomes" id="UP001056291"/>
    </source>
</evidence>
<evidence type="ECO:0000313" key="1">
    <source>
        <dbReference type="EMBL" id="USG61416.1"/>
    </source>
</evidence>
<sequence>MRLFALVIATLIPLTACQTTEKAGSGPISDMPDNIISSYKNYRQIMEETDRQNMVFAYNKTDRSSGWVSRRENDGIGHAIEEALEICGKNRTIGTCEILDIDGRIVWQGVDAHVLARLLEELPDFVDTQTHEYDGKEYRITDRQLKKFRLRSDIREQSDFSAFFVSGDGVNYGDGYTDSRSPSGHSSAVHNARGKCKIASPERKCYLFTTNGEPVNDDARRALERDN</sequence>
<name>A0ABY4W2L6_9PROT</name>
<organism evidence="1 2">
    <name type="scientific">Sneathiella marina</name>
    <dbReference type="NCBI Taxonomy" id="2950108"/>
    <lineage>
        <taxon>Bacteria</taxon>
        <taxon>Pseudomonadati</taxon>
        <taxon>Pseudomonadota</taxon>
        <taxon>Alphaproteobacteria</taxon>
        <taxon>Sneathiellales</taxon>
        <taxon>Sneathiellaceae</taxon>
        <taxon>Sneathiella</taxon>
    </lineage>
</organism>
<accession>A0ABY4W2L6</accession>
<reference evidence="1" key="1">
    <citation type="submission" date="2022-06" db="EMBL/GenBank/DDBJ databases">
        <title>Sneathiella actinostolidae sp. nov., isolated from a sea anemonein the Western Pacific Ocean.</title>
        <authorList>
            <person name="Wei M.J."/>
        </authorList>
    </citation>
    <scope>NUCLEOTIDE SEQUENCE</scope>
    <source>
        <strain evidence="1">PHK-P5</strain>
    </source>
</reference>
<proteinExistence type="predicted"/>
<dbReference type="Proteomes" id="UP001056291">
    <property type="component" value="Chromosome"/>
</dbReference>